<dbReference type="AlphaFoldDB" id="A0A853IZL2"/>
<evidence type="ECO:0000256" key="2">
    <source>
        <dbReference type="SAM" id="MobiDB-lite"/>
    </source>
</evidence>
<name>A0A853IZL2_9BURK</name>
<protein>
    <submittedName>
        <fullName evidence="4">FAD-dependent oxidoreductase</fullName>
    </submittedName>
</protein>
<evidence type="ECO:0000256" key="1">
    <source>
        <dbReference type="ARBA" id="ARBA00023002"/>
    </source>
</evidence>
<dbReference type="EMBL" id="JACCKX010000001">
    <property type="protein sequence ID" value="NZA03355.1"/>
    <property type="molecule type" value="Genomic_DNA"/>
</dbReference>
<dbReference type="InterPro" id="IPR006076">
    <property type="entry name" value="FAD-dep_OxRdtase"/>
</dbReference>
<dbReference type="SUPFAM" id="SSF54373">
    <property type="entry name" value="FAD-linked reductases, C-terminal domain"/>
    <property type="match status" value="1"/>
</dbReference>
<proteinExistence type="predicted"/>
<feature type="domain" description="FAD dependent oxidoreductase" evidence="3">
    <location>
        <begin position="77"/>
        <end position="198"/>
    </location>
</feature>
<dbReference type="Pfam" id="PF01266">
    <property type="entry name" value="DAO"/>
    <property type="match status" value="1"/>
</dbReference>
<feature type="compositionally biased region" description="Basic residues" evidence="2">
    <location>
        <begin position="7"/>
        <end position="24"/>
    </location>
</feature>
<evidence type="ECO:0000313" key="4">
    <source>
        <dbReference type="EMBL" id="NZA03355.1"/>
    </source>
</evidence>
<dbReference type="Proteomes" id="UP000589716">
    <property type="component" value="Unassembled WGS sequence"/>
</dbReference>
<dbReference type="Gene3D" id="3.50.50.60">
    <property type="entry name" value="FAD/NAD(P)-binding domain"/>
    <property type="match status" value="1"/>
</dbReference>
<feature type="region of interest" description="Disordered" evidence="2">
    <location>
        <begin position="1"/>
        <end position="71"/>
    </location>
</feature>
<evidence type="ECO:0000313" key="5">
    <source>
        <dbReference type="Proteomes" id="UP000589716"/>
    </source>
</evidence>
<dbReference type="GO" id="GO:0016491">
    <property type="term" value="F:oxidoreductase activity"/>
    <property type="evidence" value="ECO:0007669"/>
    <property type="project" value="UniProtKB-KW"/>
</dbReference>
<keyword evidence="1" id="KW-0560">Oxidoreductase</keyword>
<reference evidence="4 5" key="1">
    <citation type="submission" date="2020-07" db="EMBL/GenBank/DDBJ databases">
        <authorList>
            <person name="Maaloum M."/>
        </authorList>
    </citation>
    <scope>NUCLEOTIDE SEQUENCE [LARGE SCALE GENOMIC DNA]</scope>
    <source>
        <strain evidence="4 5">GCS-AN-3</strain>
    </source>
</reference>
<comment type="caution">
    <text evidence="4">The sequence shown here is derived from an EMBL/GenBank/DDBJ whole genome shotgun (WGS) entry which is preliminary data.</text>
</comment>
<accession>A0A853IZL2</accession>
<evidence type="ECO:0000259" key="3">
    <source>
        <dbReference type="Pfam" id="PF01266"/>
    </source>
</evidence>
<sequence>MCAAWGPRRRTLTPALSRRRKREPKRTSVSRLFLPRPSGERVGVRGRSLLRWKPGQPPPQPSPAGRESIASPCDASAVRGVRGEVIWLDCPGHGLTRPVRLLHPRHRVYVVPRTARDVLVGASEIESEDRSPVSLRSAVELLAAAHSVVPALAEARILKMDVNLRPALPDNNPLVDWQGRKLTINGLFRHGWLLAPALVEQALRQTGWCAAEEVAPEIEASSAV</sequence>
<dbReference type="Gene3D" id="3.30.9.10">
    <property type="entry name" value="D-Amino Acid Oxidase, subunit A, domain 2"/>
    <property type="match status" value="1"/>
</dbReference>
<keyword evidence="5" id="KW-1185">Reference proteome</keyword>
<dbReference type="InterPro" id="IPR036188">
    <property type="entry name" value="FAD/NAD-bd_sf"/>
</dbReference>
<gene>
    <name evidence="4" type="ORF">H0I39_19560</name>
</gene>
<organism evidence="4 5">
    <name type="scientific">Ottowia beijingensis</name>
    <dbReference type="NCBI Taxonomy" id="1207057"/>
    <lineage>
        <taxon>Bacteria</taxon>
        <taxon>Pseudomonadati</taxon>
        <taxon>Pseudomonadota</taxon>
        <taxon>Betaproteobacteria</taxon>
        <taxon>Burkholderiales</taxon>
        <taxon>Comamonadaceae</taxon>
        <taxon>Ottowia</taxon>
    </lineage>
</organism>